<keyword evidence="2" id="KW-0812">Transmembrane</keyword>
<gene>
    <name evidence="3" type="ORF">C8E02_2393</name>
</gene>
<dbReference type="EMBL" id="RBID01000015">
    <property type="protein sequence ID" value="RKQ58079.1"/>
    <property type="molecule type" value="Genomic_DNA"/>
</dbReference>
<evidence type="ECO:0000256" key="1">
    <source>
        <dbReference type="SAM" id="MobiDB-lite"/>
    </source>
</evidence>
<feature type="compositionally biased region" description="Basic and acidic residues" evidence="1">
    <location>
        <begin position="47"/>
        <end position="61"/>
    </location>
</feature>
<evidence type="ECO:0000256" key="2">
    <source>
        <dbReference type="SAM" id="Phobius"/>
    </source>
</evidence>
<feature type="region of interest" description="Disordered" evidence="1">
    <location>
        <begin position="33"/>
        <end position="61"/>
    </location>
</feature>
<evidence type="ECO:0000313" key="4">
    <source>
        <dbReference type="Proteomes" id="UP000279384"/>
    </source>
</evidence>
<feature type="transmembrane region" description="Helical" evidence="2">
    <location>
        <begin position="6"/>
        <end position="26"/>
    </location>
</feature>
<dbReference type="RefSeq" id="WP_120810911.1">
    <property type="nucleotide sequence ID" value="NZ_JAQQLB010000013.1"/>
</dbReference>
<proteinExistence type="predicted"/>
<protein>
    <submittedName>
        <fullName evidence="3">Uncharacterized protein</fullName>
    </submittedName>
</protein>
<comment type="caution">
    <text evidence="3">The sequence shown here is derived from an EMBL/GenBank/DDBJ whole genome shotgun (WGS) entry which is preliminary data.</text>
</comment>
<accession>A0A495BB17</accession>
<dbReference type="AlphaFoldDB" id="A0A495BB17"/>
<reference evidence="3 4" key="1">
    <citation type="submission" date="2018-10" db="EMBL/GenBank/DDBJ databases">
        <title>Genomic Encyclopedia of Type Strains, Phase IV (KMG-IV): sequencing the most valuable type-strain genomes for metagenomic binning, comparative biology and taxonomic classification.</title>
        <authorList>
            <person name="Goeker M."/>
        </authorList>
    </citation>
    <scope>NUCLEOTIDE SEQUENCE [LARGE SCALE GENOMIC DNA]</scope>
    <source>
        <strain evidence="3 4">DSM 3303</strain>
    </source>
</reference>
<organism evidence="3 4">
    <name type="scientific">Vogesella indigofera</name>
    <name type="common">Pseudomonas indigofera</name>
    <dbReference type="NCBI Taxonomy" id="45465"/>
    <lineage>
        <taxon>Bacteria</taxon>
        <taxon>Pseudomonadati</taxon>
        <taxon>Pseudomonadota</taxon>
        <taxon>Betaproteobacteria</taxon>
        <taxon>Neisseriales</taxon>
        <taxon>Chromobacteriaceae</taxon>
        <taxon>Vogesella</taxon>
    </lineage>
</organism>
<keyword evidence="2" id="KW-0472">Membrane</keyword>
<evidence type="ECO:0000313" key="3">
    <source>
        <dbReference type="EMBL" id="RKQ58079.1"/>
    </source>
</evidence>
<keyword evidence="2" id="KW-1133">Transmembrane helix</keyword>
<dbReference type="Proteomes" id="UP000279384">
    <property type="component" value="Unassembled WGS sequence"/>
</dbReference>
<sequence length="61" mass="6670">MDLLHSTWFWIVIIGAPLGTVLGTLARLSQKQPPIELPPGVAPGTYARREQAEQDEDAASR</sequence>
<name>A0A495BB17_VOGIN</name>